<dbReference type="FunFam" id="1.20.1420.30:FF:000009">
    <property type="entry name" value="sodium/potassium/calcium exchanger 5 isoform X2"/>
    <property type="match status" value="1"/>
</dbReference>
<dbReference type="GO" id="GO:0005886">
    <property type="term" value="C:plasma membrane"/>
    <property type="evidence" value="ECO:0007669"/>
    <property type="project" value="TreeGrafter"/>
</dbReference>
<keyword evidence="10" id="KW-0769">Symport</keyword>
<feature type="transmembrane region" description="Helical" evidence="17">
    <location>
        <begin position="382"/>
        <end position="398"/>
    </location>
</feature>
<dbReference type="Pfam" id="PF01699">
    <property type="entry name" value="Na_Ca_ex"/>
    <property type="match status" value="2"/>
</dbReference>
<comment type="subcellular location">
    <subcellularLocation>
        <location evidence="1">Membrane</location>
        <topology evidence="1">Multi-pass membrane protein</topology>
    </subcellularLocation>
</comment>
<evidence type="ECO:0000256" key="6">
    <source>
        <dbReference type="ARBA" id="ARBA00022568"/>
    </source>
</evidence>
<dbReference type="GO" id="GO:0008273">
    <property type="term" value="F:calcium, potassium:sodium antiporter activity"/>
    <property type="evidence" value="ECO:0007669"/>
    <property type="project" value="TreeGrafter"/>
</dbReference>
<dbReference type="InterPro" id="IPR004837">
    <property type="entry name" value="NaCa_Exmemb"/>
</dbReference>
<evidence type="ECO:0000256" key="15">
    <source>
        <dbReference type="ARBA" id="ARBA00023136"/>
    </source>
</evidence>
<keyword evidence="16" id="KW-0739">Sodium transport</keyword>
<dbReference type="GO" id="GO:0005262">
    <property type="term" value="F:calcium channel activity"/>
    <property type="evidence" value="ECO:0007669"/>
    <property type="project" value="TreeGrafter"/>
</dbReference>
<evidence type="ECO:0000256" key="11">
    <source>
        <dbReference type="ARBA" id="ARBA00022958"/>
    </source>
</evidence>
<feature type="transmembrane region" description="Helical" evidence="17">
    <location>
        <begin position="344"/>
        <end position="362"/>
    </location>
</feature>
<evidence type="ECO:0000256" key="10">
    <source>
        <dbReference type="ARBA" id="ARBA00022847"/>
    </source>
</evidence>
<dbReference type="Proteomes" id="UP001652700">
    <property type="component" value="Unplaced"/>
</dbReference>
<evidence type="ECO:0000313" key="19">
    <source>
        <dbReference type="EnsemblMetazoa" id="XP_028133223.1"/>
    </source>
</evidence>
<dbReference type="GO" id="GO:0006874">
    <property type="term" value="P:intracellular calcium ion homeostasis"/>
    <property type="evidence" value="ECO:0007669"/>
    <property type="project" value="TreeGrafter"/>
</dbReference>
<dbReference type="EnsemblMetazoa" id="XM_028277422.1">
    <property type="protein sequence ID" value="XP_028133223.1"/>
    <property type="gene ID" value="LOC114328551"/>
</dbReference>
<keyword evidence="6" id="KW-0109">Calcium transport</keyword>
<dbReference type="NCBIfam" id="TIGR00367">
    <property type="entry name" value="calcium/sodium antiporter"/>
    <property type="match status" value="1"/>
</dbReference>
<dbReference type="InParanoid" id="A0A6P7FJQ7"/>
<keyword evidence="13" id="KW-0915">Sodium</keyword>
<feature type="transmembrane region" description="Helical" evidence="17">
    <location>
        <begin position="309"/>
        <end position="332"/>
    </location>
</feature>
<dbReference type="InterPro" id="IPR044880">
    <property type="entry name" value="NCX_ion-bd_dom_sf"/>
</dbReference>
<sequence>MDRNCTPPAINEFPKDLFSKTTREHGAVLIHIFVTIYLFTALAMICDEYFVPAVERICHVLKIPHDIGGATFMATATSSPELFVNIVGTFITEGDIGLGTIVGSAVFNILAVTACCGFTTAAVGGNKLKLDWWPLTRDSLIYGISVCLLIIFLNNEKVEWYEALILVLVYIVYLVFLIFDKFIQQFFKENFCQNCLSQSNTTCDNTIPKISSNLETSKKDETKDESEEKNDITLWKYPSEISKIRQVIWIITWPINFAFFLTVPHCEKVKSNKWIPVAFVMCILWIGMLSYILSWMITVIGDTLRIPDSVMGISFLAIGAGVPEAVSSIVVVKKGKGAMGISNSLGSNTFDILLCLGVPWLLKATVVSSNKWVNINSSGLQYSTVTLLVTLIAFYFALTCNKFKLDKWIGLYCLIIYILFVILATLIELNVFFPVNSPTCGR</sequence>
<dbReference type="KEGG" id="dvv:114328551"/>
<keyword evidence="12 17" id="KW-1133">Transmembrane helix</keyword>
<evidence type="ECO:0000256" key="16">
    <source>
        <dbReference type="ARBA" id="ARBA00023201"/>
    </source>
</evidence>
<dbReference type="RefSeq" id="XP_028133223.1">
    <property type="nucleotide sequence ID" value="XM_028277422.1"/>
</dbReference>
<dbReference type="InterPro" id="IPR004481">
    <property type="entry name" value="K/Na/Ca-exchanger"/>
</dbReference>
<feature type="transmembrane region" description="Helical" evidence="17">
    <location>
        <begin position="274"/>
        <end position="297"/>
    </location>
</feature>
<evidence type="ECO:0000256" key="9">
    <source>
        <dbReference type="ARBA" id="ARBA00022837"/>
    </source>
</evidence>
<dbReference type="GeneID" id="114328551"/>
<gene>
    <name evidence="21" type="primary">LOC114328551</name>
</gene>
<feature type="transmembrane region" description="Helical" evidence="17">
    <location>
        <begin position="410"/>
        <end position="433"/>
    </location>
</feature>
<accession>A0A6P7FJQ7</accession>
<keyword evidence="5" id="KW-0633">Potassium transport</keyword>
<dbReference type="GO" id="GO:0015293">
    <property type="term" value="F:symporter activity"/>
    <property type="evidence" value="ECO:0007669"/>
    <property type="project" value="UniProtKB-KW"/>
</dbReference>
<comment type="similarity">
    <text evidence="2">Belongs to the Ca(2+):cation antiporter (CaCA) (TC 2.A.19) family. SLC24A subfamily.</text>
</comment>
<evidence type="ECO:0000256" key="7">
    <source>
        <dbReference type="ARBA" id="ARBA00022692"/>
    </source>
</evidence>
<evidence type="ECO:0000256" key="3">
    <source>
        <dbReference type="ARBA" id="ARBA00022448"/>
    </source>
</evidence>
<feature type="transmembrane region" description="Helical" evidence="17">
    <location>
        <begin position="27"/>
        <end position="45"/>
    </location>
</feature>
<keyword evidence="7 17" id="KW-0812">Transmembrane</keyword>
<dbReference type="AlphaFoldDB" id="A0A6P7FJQ7"/>
<dbReference type="Gene3D" id="1.20.1420.30">
    <property type="entry name" value="NCX, central ion-binding region"/>
    <property type="match status" value="2"/>
</dbReference>
<evidence type="ECO:0000313" key="21">
    <source>
        <dbReference type="RefSeq" id="XP_028133223.1"/>
    </source>
</evidence>
<reference evidence="19" key="2">
    <citation type="submission" date="2025-05" db="UniProtKB">
        <authorList>
            <consortium name="EnsemblMetazoa"/>
        </authorList>
    </citation>
    <scope>IDENTIFICATION</scope>
</reference>
<evidence type="ECO:0000256" key="13">
    <source>
        <dbReference type="ARBA" id="ARBA00023053"/>
    </source>
</evidence>
<evidence type="ECO:0000256" key="14">
    <source>
        <dbReference type="ARBA" id="ARBA00023065"/>
    </source>
</evidence>
<proteinExistence type="inferred from homology"/>
<evidence type="ECO:0000256" key="4">
    <source>
        <dbReference type="ARBA" id="ARBA00022449"/>
    </source>
</evidence>
<evidence type="ECO:0000313" key="20">
    <source>
        <dbReference type="Proteomes" id="UP001652700"/>
    </source>
</evidence>
<organism evidence="21">
    <name type="scientific">Diabrotica virgifera virgifera</name>
    <name type="common">western corn rootworm</name>
    <dbReference type="NCBI Taxonomy" id="50390"/>
    <lineage>
        <taxon>Eukaryota</taxon>
        <taxon>Metazoa</taxon>
        <taxon>Ecdysozoa</taxon>
        <taxon>Arthropoda</taxon>
        <taxon>Hexapoda</taxon>
        <taxon>Insecta</taxon>
        <taxon>Pterygota</taxon>
        <taxon>Neoptera</taxon>
        <taxon>Endopterygota</taxon>
        <taxon>Coleoptera</taxon>
        <taxon>Polyphaga</taxon>
        <taxon>Cucujiformia</taxon>
        <taxon>Chrysomeloidea</taxon>
        <taxon>Chrysomelidae</taxon>
        <taxon>Galerucinae</taxon>
        <taxon>Diabroticina</taxon>
        <taxon>Diabroticites</taxon>
        <taxon>Diabrotica</taxon>
    </lineage>
</organism>
<evidence type="ECO:0000256" key="2">
    <source>
        <dbReference type="ARBA" id="ARBA00005364"/>
    </source>
</evidence>
<evidence type="ECO:0000256" key="1">
    <source>
        <dbReference type="ARBA" id="ARBA00004141"/>
    </source>
</evidence>
<evidence type="ECO:0000256" key="17">
    <source>
        <dbReference type="SAM" id="Phobius"/>
    </source>
</evidence>
<evidence type="ECO:0000256" key="8">
    <source>
        <dbReference type="ARBA" id="ARBA00022729"/>
    </source>
</evidence>
<keyword evidence="9" id="KW-0106">Calcium</keyword>
<dbReference type="PANTHER" id="PTHR10846">
    <property type="entry name" value="SODIUM/POTASSIUM/CALCIUM EXCHANGER"/>
    <property type="match status" value="1"/>
</dbReference>
<dbReference type="OrthoDB" id="2127281at2759"/>
<dbReference type="PANTHER" id="PTHR10846:SF73">
    <property type="entry name" value="SODIUM_CALCIUM EXCHANGER MEMBRANE REGION DOMAIN-CONTAINING PROTEIN"/>
    <property type="match status" value="1"/>
</dbReference>
<name>A0A6P7FJQ7_DIAVI</name>
<keyword evidence="20" id="KW-1185">Reference proteome</keyword>
<feature type="domain" description="Sodium/calcium exchanger membrane region" evidence="18">
    <location>
        <begin position="276"/>
        <end position="425"/>
    </location>
</feature>
<keyword evidence="14" id="KW-0406">Ion transport</keyword>
<keyword evidence="4" id="KW-0050">Antiport</keyword>
<evidence type="ECO:0000256" key="5">
    <source>
        <dbReference type="ARBA" id="ARBA00022538"/>
    </source>
</evidence>
<keyword evidence="11" id="KW-0630">Potassium</keyword>
<protein>
    <submittedName>
        <fullName evidence="21">Sodium/potassium/calcium exchanger 3-like isoform X1</fullName>
    </submittedName>
</protein>
<keyword evidence="15 17" id="KW-0472">Membrane</keyword>
<evidence type="ECO:0000256" key="12">
    <source>
        <dbReference type="ARBA" id="ARBA00022989"/>
    </source>
</evidence>
<keyword evidence="3" id="KW-0813">Transport</keyword>
<feature type="transmembrane region" description="Helical" evidence="17">
    <location>
        <begin position="135"/>
        <end position="154"/>
    </location>
</feature>
<reference evidence="21" key="1">
    <citation type="submission" date="2025-04" db="UniProtKB">
        <authorList>
            <consortium name="RefSeq"/>
        </authorList>
    </citation>
    <scope>IDENTIFICATION</scope>
    <source>
        <tissue evidence="21">Whole insect</tissue>
    </source>
</reference>
<feature type="transmembrane region" description="Helical" evidence="17">
    <location>
        <begin position="160"/>
        <end position="179"/>
    </location>
</feature>
<feature type="domain" description="Sodium/calcium exchanger membrane region" evidence="18">
    <location>
        <begin position="32"/>
        <end position="179"/>
    </location>
</feature>
<evidence type="ECO:0000259" key="18">
    <source>
        <dbReference type="Pfam" id="PF01699"/>
    </source>
</evidence>
<feature type="transmembrane region" description="Helical" evidence="17">
    <location>
        <begin position="101"/>
        <end position="123"/>
    </location>
</feature>
<keyword evidence="8" id="KW-0732">Signal</keyword>